<dbReference type="Proteomes" id="UP001274896">
    <property type="component" value="Unassembled WGS sequence"/>
</dbReference>
<feature type="non-terminal residue" evidence="1">
    <location>
        <position position="123"/>
    </location>
</feature>
<organism evidence="1 2">
    <name type="scientific">Hemibagrus guttatus</name>
    <dbReference type="NCBI Taxonomy" id="175788"/>
    <lineage>
        <taxon>Eukaryota</taxon>
        <taxon>Metazoa</taxon>
        <taxon>Chordata</taxon>
        <taxon>Craniata</taxon>
        <taxon>Vertebrata</taxon>
        <taxon>Euteleostomi</taxon>
        <taxon>Actinopterygii</taxon>
        <taxon>Neopterygii</taxon>
        <taxon>Teleostei</taxon>
        <taxon>Ostariophysi</taxon>
        <taxon>Siluriformes</taxon>
        <taxon>Bagridae</taxon>
        <taxon>Hemibagrus</taxon>
    </lineage>
</organism>
<evidence type="ECO:0000313" key="2">
    <source>
        <dbReference type="Proteomes" id="UP001274896"/>
    </source>
</evidence>
<accession>A0AAE0UGS8</accession>
<dbReference type="AlphaFoldDB" id="A0AAE0UGS8"/>
<reference evidence="1" key="1">
    <citation type="submission" date="2023-06" db="EMBL/GenBank/DDBJ databases">
        <title>Male Hemibagrus guttatus genome.</title>
        <authorList>
            <person name="Bian C."/>
        </authorList>
    </citation>
    <scope>NUCLEOTIDE SEQUENCE</scope>
    <source>
        <strain evidence="1">Male_cb2023</strain>
        <tissue evidence="1">Muscle</tissue>
    </source>
</reference>
<proteinExistence type="predicted"/>
<comment type="caution">
    <text evidence="1">The sequence shown here is derived from an EMBL/GenBank/DDBJ whole genome shotgun (WGS) entry which is preliminary data.</text>
</comment>
<gene>
    <name evidence="1" type="ORF">QTP70_002437</name>
</gene>
<feature type="non-terminal residue" evidence="1">
    <location>
        <position position="1"/>
    </location>
</feature>
<dbReference type="EMBL" id="JAUCMX010000555">
    <property type="protein sequence ID" value="KAK3505769.1"/>
    <property type="molecule type" value="Genomic_DNA"/>
</dbReference>
<name>A0AAE0UGS8_9TELE</name>
<protein>
    <submittedName>
        <fullName evidence="1">Uncharacterized protein</fullName>
    </submittedName>
</protein>
<sequence length="123" mass="13381">VFEDDDAADVQEALPTFVLNIFVVTRARDGVLHKQAGIAVEGTEVFEDDDAADVQEALPTFVLNIFVVTRARDGVLHKQAGIAVEGTEVHFGIPDVARACASLMGLICTLELSYPKDLKYTFE</sequence>
<keyword evidence="2" id="KW-1185">Reference proteome</keyword>
<evidence type="ECO:0000313" key="1">
    <source>
        <dbReference type="EMBL" id="KAK3505769.1"/>
    </source>
</evidence>